<evidence type="ECO:0000313" key="2">
    <source>
        <dbReference type="EMBL" id="CAA9327069.1"/>
    </source>
</evidence>
<dbReference type="AlphaFoldDB" id="A0A6J4LCE8"/>
<keyword evidence="1" id="KW-0472">Membrane</keyword>
<keyword evidence="1" id="KW-1133">Transmembrane helix</keyword>
<accession>A0A6J4LCE8</accession>
<gene>
    <name evidence="2" type="ORF">AVDCRST_MAG90-1295</name>
</gene>
<organism evidence="2">
    <name type="scientific">uncultured Microvirga sp</name>
    <dbReference type="NCBI Taxonomy" id="412392"/>
    <lineage>
        <taxon>Bacteria</taxon>
        <taxon>Pseudomonadati</taxon>
        <taxon>Pseudomonadota</taxon>
        <taxon>Alphaproteobacteria</taxon>
        <taxon>Hyphomicrobiales</taxon>
        <taxon>Methylobacteriaceae</taxon>
        <taxon>Microvirga</taxon>
        <taxon>environmental samples</taxon>
    </lineage>
</organism>
<feature type="transmembrane region" description="Helical" evidence="1">
    <location>
        <begin position="24"/>
        <end position="46"/>
    </location>
</feature>
<protein>
    <submittedName>
        <fullName evidence="2">Uncharacterized protein</fullName>
    </submittedName>
</protein>
<sequence>MLRTRPSPHVPGFDRRRLHPEPRACDVIIATAAVVALLAGALRLLAAA</sequence>
<keyword evidence="1" id="KW-0812">Transmembrane</keyword>
<name>A0A6J4LCE8_9HYPH</name>
<evidence type="ECO:0000256" key="1">
    <source>
        <dbReference type="SAM" id="Phobius"/>
    </source>
</evidence>
<dbReference type="EMBL" id="CADCUC010000250">
    <property type="protein sequence ID" value="CAA9327069.1"/>
    <property type="molecule type" value="Genomic_DNA"/>
</dbReference>
<reference evidence="2" key="1">
    <citation type="submission" date="2020-02" db="EMBL/GenBank/DDBJ databases">
        <authorList>
            <person name="Meier V. D."/>
        </authorList>
    </citation>
    <scope>NUCLEOTIDE SEQUENCE</scope>
    <source>
        <strain evidence="2">AVDCRST_MAG90</strain>
    </source>
</reference>
<proteinExistence type="predicted"/>